<keyword evidence="3" id="KW-1185">Reference proteome</keyword>
<dbReference type="AlphaFoldDB" id="A0A087GDM5"/>
<evidence type="ECO:0000259" key="1">
    <source>
        <dbReference type="PROSITE" id="PS50181"/>
    </source>
</evidence>
<protein>
    <recommendedName>
        <fullName evidence="1">F-box domain-containing protein</fullName>
    </recommendedName>
</protein>
<dbReference type="EMBL" id="CM002876">
    <property type="protein sequence ID" value="KFK27977.1"/>
    <property type="molecule type" value="Genomic_DNA"/>
</dbReference>
<proteinExistence type="predicted"/>
<dbReference type="PROSITE" id="PS50181">
    <property type="entry name" value="FBOX"/>
    <property type="match status" value="1"/>
</dbReference>
<reference evidence="3" key="1">
    <citation type="journal article" date="2015" name="Nat. Plants">
        <title>Genome expansion of Arabis alpina linked with retrotransposition and reduced symmetric DNA methylation.</title>
        <authorList>
            <person name="Willing E.M."/>
            <person name="Rawat V."/>
            <person name="Mandakova T."/>
            <person name="Maumus F."/>
            <person name="James G.V."/>
            <person name="Nordstroem K.J."/>
            <person name="Becker C."/>
            <person name="Warthmann N."/>
            <person name="Chica C."/>
            <person name="Szarzynska B."/>
            <person name="Zytnicki M."/>
            <person name="Albani M.C."/>
            <person name="Kiefer C."/>
            <person name="Bergonzi S."/>
            <person name="Castaings L."/>
            <person name="Mateos J.L."/>
            <person name="Berns M.C."/>
            <person name="Bujdoso N."/>
            <person name="Piofczyk T."/>
            <person name="de Lorenzo L."/>
            <person name="Barrero-Sicilia C."/>
            <person name="Mateos I."/>
            <person name="Piednoel M."/>
            <person name="Hagmann J."/>
            <person name="Chen-Min-Tao R."/>
            <person name="Iglesias-Fernandez R."/>
            <person name="Schuster S.C."/>
            <person name="Alonso-Blanco C."/>
            <person name="Roudier F."/>
            <person name="Carbonero P."/>
            <person name="Paz-Ares J."/>
            <person name="Davis S.J."/>
            <person name="Pecinka A."/>
            <person name="Quesneville H."/>
            <person name="Colot V."/>
            <person name="Lysak M.A."/>
            <person name="Weigel D."/>
            <person name="Coupland G."/>
            <person name="Schneeberger K."/>
        </authorList>
    </citation>
    <scope>NUCLEOTIDE SEQUENCE [LARGE SCALE GENOMIC DNA]</scope>
    <source>
        <strain evidence="3">cv. Pajares</strain>
    </source>
</reference>
<dbReference type="NCBIfam" id="TIGR01640">
    <property type="entry name" value="F_box_assoc_1"/>
    <property type="match status" value="1"/>
</dbReference>
<dbReference type="SUPFAM" id="SSF81383">
    <property type="entry name" value="F-box domain"/>
    <property type="match status" value="1"/>
</dbReference>
<accession>A0A087GDM5</accession>
<sequence length="426" mass="49443">MGMSLALLSSLQWRKKKRSLKSTRRVKGRKRLRRGDDMVAPEIPLELQMEILTRLPSKSLMRFKCVSKLWFSLIRSRYFTNRHLTVGPPPPRPPPLYMSLVNHFECDSMEVCHNPGESLLLSLSPSSSSAKCLDRDLILPGLGGVNMVALRGLLLYIVCREACIYNPTTRQSLTLPSIKSNIFAPDEICKYVLYFLGYDPVLDQYKVLCTFAMYSRDLQWITTEHWVFVLEAGGCWRRFEFDQYQPHLPTRLGLCINGVIYYLASTCMSRSIVIRFDVRSEEFLMIQAPDDVSGVFMVTGFIEYAGRPAILDHTRFRNKGMVDLWVLEDGGKWTMKSLVLRSSQMHLIDNNISWAVQGTTRNGEVIFSRFDLLPPYYILYYDLQKNDLRRVKIRGIPDHWFSRLDPKPYFYFKLLDNSENIMHLEA</sequence>
<dbReference type="InterPro" id="IPR001810">
    <property type="entry name" value="F-box_dom"/>
</dbReference>
<dbReference type="InterPro" id="IPR017451">
    <property type="entry name" value="F-box-assoc_interact_dom"/>
</dbReference>
<name>A0A087GDM5_ARAAL</name>
<dbReference type="SMART" id="SM00256">
    <property type="entry name" value="FBOX"/>
    <property type="match status" value="1"/>
</dbReference>
<evidence type="ECO:0000313" key="2">
    <source>
        <dbReference type="EMBL" id="KFK27977.1"/>
    </source>
</evidence>
<dbReference type="PANTHER" id="PTHR31111">
    <property type="entry name" value="BNAA05G37150D PROTEIN-RELATED"/>
    <property type="match status" value="1"/>
</dbReference>
<feature type="domain" description="F-box" evidence="1">
    <location>
        <begin position="37"/>
        <end position="82"/>
    </location>
</feature>
<dbReference type="PANTHER" id="PTHR31111:SF37">
    <property type="entry name" value="F-BOX ONLY PROTEIN 8"/>
    <property type="match status" value="1"/>
</dbReference>
<dbReference type="CDD" id="cd22157">
    <property type="entry name" value="F-box_AtFBW1-like"/>
    <property type="match status" value="1"/>
</dbReference>
<dbReference type="InterPro" id="IPR036047">
    <property type="entry name" value="F-box-like_dom_sf"/>
</dbReference>
<dbReference type="Pfam" id="PF00646">
    <property type="entry name" value="F-box"/>
    <property type="match status" value="1"/>
</dbReference>
<dbReference type="Proteomes" id="UP000029120">
    <property type="component" value="Chromosome 8"/>
</dbReference>
<dbReference type="InterPro" id="IPR013187">
    <property type="entry name" value="F-box-assoc_dom_typ3"/>
</dbReference>
<organism evidence="2 3">
    <name type="scientific">Arabis alpina</name>
    <name type="common">Alpine rock-cress</name>
    <dbReference type="NCBI Taxonomy" id="50452"/>
    <lineage>
        <taxon>Eukaryota</taxon>
        <taxon>Viridiplantae</taxon>
        <taxon>Streptophyta</taxon>
        <taxon>Embryophyta</taxon>
        <taxon>Tracheophyta</taxon>
        <taxon>Spermatophyta</taxon>
        <taxon>Magnoliopsida</taxon>
        <taxon>eudicotyledons</taxon>
        <taxon>Gunneridae</taxon>
        <taxon>Pentapetalae</taxon>
        <taxon>rosids</taxon>
        <taxon>malvids</taxon>
        <taxon>Brassicales</taxon>
        <taxon>Brassicaceae</taxon>
        <taxon>Arabideae</taxon>
        <taxon>Arabis</taxon>
    </lineage>
</organism>
<dbReference type="OrthoDB" id="687122at2759"/>
<dbReference type="Pfam" id="PF08268">
    <property type="entry name" value="FBA_3"/>
    <property type="match status" value="1"/>
</dbReference>
<dbReference type="OMA" id="RSRYFTN"/>
<evidence type="ECO:0000313" key="3">
    <source>
        <dbReference type="Proteomes" id="UP000029120"/>
    </source>
</evidence>
<dbReference type="Gramene" id="KFK27977">
    <property type="protein sequence ID" value="KFK27977"/>
    <property type="gene ID" value="AALP_AA8G456000"/>
</dbReference>
<dbReference type="Gene3D" id="1.20.1280.50">
    <property type="match status" value="1"/>
</dbReference>
<gene>
    <name evidence="2" type="ordered locus">AALP_Aa8g456000</name>
</gene>